<keyword evidence="2" id="KW-1185">Reference proteome</keyword>
<dbReference type="Proteomes" id="UP001596250">
    <property type="component" value="Unassembled WGS sequence"/>
</dbReference>
<evidence type="ECO:0000313" key="2">
    <source>
        <dbReference type="Proteomes" id="UP001596250"/>
    </source>
</evidence>
<reference evidence="2" key="1">
    <citation type="journal article" date="2019" name="Int. J. Syst. Evol. Microbiol.">
        <title>The Global Catalogue of Microorganisms (GCM) 10K type strain sequencing project: providing services to taxonomists for standard genome sequencing and annotation.</title>
        <authorList>
            <consortium name="The Broad Institute Genomics Platform"/>
            <consortium name="The Broad Institute Genome Sequencing Center for Infectious Disease"/>
            <person name="Wu L."/>
            <person name="Ma J."/>
        </authorList>
    </citation>
    <scope>NUCLEOTIDE SEQUENCE [LARGE SCALE GENOMIC DNA]</scope>
    <source>
        <strain evidence="2">CCM 8749</strain>
    </source>
</reference>
<dbReference type="RefSeq" id="WP_379892225.1">
    <property type="nucleotide sequence ID" value="NZ_CBCSCT010000028.1"/>
</dbReference>
<evidence type="ECO:0000313" key="1">
    <source>
        <dbReference type="EMBL" id="MFC5985413.1"/>
    </source>
</evidence>
<name>A0ABW1IK25_9BACL</name>
<proteinExistence type="predicted"/>
<accession>A0ABW1IK25</accession>
<organism evidence="1 2">
    <name type="scientific">Marinicrinis lubricantis</name>
    <dbReference type="NCBI Taxonomy" id="2086470"/>
    <lineage>
        <taxon>Bacteria</taxon>
        <taxon>Bacillati</taxon>
        <taxon>Bacillota</taxon>
        <taxon>Bacilli</taxon>
        <taxon>Bacillales</taxon>
        <taxon>Paenibacillaceae</taxon>
    </lineage>
</organism>
<dbReference type="EMBL" id="JBHSQV010000025">
    <property type="protein sequence ID" value="MFC5985413.1"/>
    <property type="molecule type" value="Genomic_DNA"/>
</dbReference>
<gene>
    <name evidence="1" type="ORF">ACFPXP_03035</name>
</gene>
<comment type="caution">
    <text evidence="1">The sequence shown here is derived from an EMBL/GenBank/DDBJ whole genome shotgun (WGS) entry which is preliminary data.</text>
</comment>
<evidence type="ECO:0008006" key="3">
    <source>
        <dbReference type="Google" id="ProtNLM"/>
    </source>
</evidence>
<protein>
    <recommendedName>
        <fullName evidence="3">Alpha/beta hydrolase</fullName>
    </recommendedName>
</protein>
<sequence length="63" mass="6911">MYQGRVNRGPHFQEAAESLAGLLTQAEYRVLAGMDHSVVMMASEVVEQAIVQFDSLESKQKGA</sequence>